<comment type="subcellular location">
    <subcellularLocation>
        <location evidence="1">Mitochondrion inner membrane</location>
        <topology evidence="1">Single-pass membrane protein</topology>
    </subcellularLocation>
</comment>
<protein>
    <recommendedName>
        <fullName evidence="1">Mitochondrial import inner membrane translocase subunit TIM50</fullName>
    </recommendedName>
</protein>
<evidence type="ECO:0000313" key="5">
    <source>
        <dbReference type="Proteomes" id="UP000674318"/>
    </source>
</evidence>
<comment type="function">
    <text evidence="1">Essential component of the TIM23 complex, a complex that mediates the translocation of transit peptide-containing proteins across the mitochondrial inner membrane.</text>
</comment>
<dbReference type="InterPro" id="IPR050365">
    <property type="entry name" value="TIM50"/>
</dbReference>
<evidence type="ECO:0000256" key="2">
    <source>
        <dbReference type="SAM" id="MobiDB-lite"/>
    </source>
</evidence>
<dbReference type="SUPFAM" id="SSF56784">
    <property type="entry name" value="HAD-like"/>
    <property type="match status" value="2"/>
</dbReference>
<dbReference type="OrthoDB" id="1711508at2759"/>
<dbReference type="Pfam" id="PF03031">
    <property type="entry name" value="NIF"/>
    <property type="match status" value="1"/>
</dbReference>
<dbReference type="RefSeq" id="XP_067758610.1">
    <property type="nucleotide sequence ID" value="XM_067902717.1"/>
</dbReference>
<comment type="caution">
    <text evidence="4">The sequence shown here is derived from an EMBL/GenBank/DDBJ whole genome shotgun (WGS) entry which is preliminary data.</text>
</comment>
<comment type="similarity">
    <text evidence="1">Belongs to the TIM50 family.</text>
</comment>
<keyword evidence="1" id="KW-0809">Transit peptide</keyword>
<evidence type="ECO:0000259" key="3">
    <source>
        <dbReference type="PROSITE" id="PS50969"/>
    </source>
</evidence>
<dbReference type="EMBL" id="JAFJZO010000014">
    <property type="protein sequence ID" value="KAG5509458.1"/>
    <property type="molecule type" value="Genomic_DNA"/>
</dbReference>
<keyword evidence="1" id="KW-0811">Translocation</keyword>
<dbReference type="PANTHER" id="PTHR12210">
    <property type="entry name" value="DULLARD PROTEIN PHOSPHATASE"/>
    <property type="match status" value="1"/>
</dbReference>
<organism evidence="4 5">
    <name type="scientific">Porcisia hertigi</name>
    <dbReference type="NCBI Taxonomy" id="2761500"/>
    <lineage>
        <taxon>Eukaryota</taxon>
        <taxon>Discoba</taxon>
        <taxon>Euglenozoa</taxon>
        <taxon>Kinetoplastea</taxon>
        <taxon>Metakinetoplastina</taxon>
        <taxon>Trypanosomatida</taxon>
        <taxon>Trypanosomatidae</taxon>
        <taxon>Leishmaniinae</taxon>
        <taxon>Porcisia</taxon>
    </lineage>
</organism>
<comment type="subunit">
    <text evidence="1">Component of the TIM23 complex.</text>
</comment>
<evidence type="ECO:0000256" key="1">
    <source>
        <dbReference type="RuleBase" id="RU365079"/>
    </source>
</evidence>
<dbReference type="GO" id="GO:0015031">
    <property type="term" value="P:protein transport"/>
    <property type="evidence" value="ECO:0007669"/>
    <property type="project" value="UniProtKB-KW"/>
</dbReference>
<evidence type="ECO:0000313" key="4">
    <source>
        <dbReference type="EMBL" id="KAG5509458.1"/>
    </source>
</evidence>
<dbReference type="InterPro" id="IPR023214">
    <property type="entry name" value="HAD_sf"/>
</dbReference>
<dbReference type="PROSITE" id="PS50969">
    <property type="entry name" value="FCP1"/>
    <property type="match status" value="1"/>
</dbReference>
<keyword evidence="1" id="KW-0653">Protein transport</keyword>
<sequence length="281" mass="31011">MPALKPLLIFGLRGTLVERIHVRHVPEGMPAADLTVGMVKVWLRPHMMKVLKELQAHCRLAIWSSTTARNTTPLVSAVFESNVKLQTGKGSEATMPAHSMYAAAPSVASIKQEASNTSTILGSAEDAASASNGRGGRFDKKKRPTASTTAAEGDVALAAANIDTLRPQRVQFEFVWTREHTRVDDFRRLNAVVNDDSHATVKDLSQVFARFPSIAQPQNTVLIDDTPSKAKMHASNFVWLDGCDALRIKDETGLERLHEFVMKELLPAEDVRELLPRRIRV</sequence>
<proteinExistence type="inferred from homology"/>
<feature type="region of interest" description="Disordered" evidence="2">
    <location>
        <begin position="122"/>
        <end position="150"/>
    </location>
</feature>
<feature type="domain" description="FCP1 homology" evidence="3">
    <location>
        <begin position="1"/>
        <end position="264"/>
    </location>
</feature>
<keyword evidence="1" id="KW-0813">Transport</keyword>
<gene>
    <name evidence="4" type="ORF">JKF63_06768</name>
</gene>
<dbReference type="AlphaFoldDB" id="A0A836IZE3"/>
<dbReference type="Proteomes" id="UP000674318">
    <property type="component" value="Unassembled WGS sequence"/>
</dbReference>
<keyword evidence="1" id="KW-0496">Mitochondrion</keyword>
<dbReference type="GO" id="GO:0005744">
    <property type="term" value="C:TIM23 mitochondrial import inner membrane translocase complex"/>
    <property type="evidence" value="ECO:0007669"/>
    <property type="project" value="UniProtKB-UniRule"/>
</dbReference>
<dbReference type="GeneID" id="94292794"/>
<accession>A0A836IZE3</accession>
<name>A0A836IZE3_9TRYP</name>
<dbReference type="InterPro" id="IPR036412">
    <property type="entry name" value="HAD-like_sf"/>
</dbReference>
<keyword evidence="5" id="KW-1185">Reference proteome</keyword>
<dbReference type="KEGG" id="phet:94292794"/>
<dbReference type="InterPro" id="IPR004274">
    <property type="entry name" value="FCP1_dom"/>
</dbReference>
<reference evidence="4 5" key="1">
    <citation type="submission" date="2021-02" db="EMBL/GenBank/DDBJ databases">
        <title>Porcisia hertigi Genome sequencing and assembly.</title>
        <authorList>
            <person name="Almutairi H."/>
            <person name="Gatherer D."/>
        </authorList>
    </citation>
    <scope>NUCLEOTIDE SEQUENCE [LARGE SCALE GENOMIC DNA]</scope>
    <source>
        <strain evidence="4 5">C119</strain>
    </source>
</reference>
<dbReference type="Gene3D" id="3.40.50.1000">
    <property type="entry name" value="HAD superfamily/HAD-like"/>
    <property type="match status" value="2"/>
</dbReference>